<evidence type="ECO:0000256" key="1">
    <source>
        <dbReference type="SAM" id="SignalP"/>
    </source>
</evidence>
<dbReference type="EMBL" id="CP001920">
    <property type="protein sequence ID" value="ADF65042.1"/>
    <property type="molecule type" value="Genomic_DNA"/>
</dbReference>
<dbReference type="HOGENOM" id="CLU_2154409_0_0_6"/>
<feature type="signal peptide" evidence="1">
    <location>
        <begin position="1"/>
        <end position="19"/>
    </location>
</feature>
<dbReference type="OrthoDB" id="9935483at2"/>
<dbReference type="AlphaFoldDB" id="A0A0H3CU26"/>
<keyword evidence="1" id="KW-0732">Signal</keyword>
<dbReference type="RefSeq" id="WP_013087350.1">
    <property type="nucleotide sequence ID" value="NC_014108.1"/>
</dbReference>
<evidence type="ECO:0000313" key="2">
    <source>
        <dbReference type="EMBL" id="ADF65042.1"/>
    </source>
</evidence>
<accession>A0A0H3CU26</accession>
<gene>
    <name evidence="2" type="ordered locus">ECL_B080</name>
</gene>
<dbReference type="Proteomes" id="UP000002363">
    <property type="component" value="Plasmid pECL_B"/>
</dbReference>
<name>A0A0H3CU26_ENTCC</name>
<keyword evidence="2" id="KW-0614">Plasmid</keyword>
<protein>
    <submittedName>
        <fullName evidence="2">Uncharacterized protein</fullName>
    </submittedName>
</protein>
<organism evidence="2 3">
    <name type="scientific">Enterobacter cloacae subsp. cloacae (strain ATCC 13047 / DSM 30054 / NBRC 13535 / NCTC 10005 / WDCM 00083 / NCDC 279-56)</name>
    <dbReference type="NCBI Taxonomy" id="716541"/>
    <lineage>
        <taxon>Bacteria</taxon>
        <taxon>Pseudomonadati</taxon>
        <taxon>Pseudomonadota</taxon>
        <taxon>Gammaproteobacteria</taxon>
        <taxon>Enterobacterales</taxon>
        <taxon>Enterobacteriaceae</taxon>
        <taxon>Enterobacter</taxon>
        <taxon>Enterobacter cloacae complex</taxon>
    </lineage>
</organism>
<sequence>MLTRRLIPFLLLLPLTSQAISMPASDMQESEKIKYMQKMSGTDHSRLAAFVQADQSFTQWCGRSATVSDLKRISLQDGFAMLYERLSSGQAQGMTQTKTLLVKDNPKFCKG</sequence>
<dbReference type="EnsemblBacteria" id="ADF65042">
    <property type="protein sequence ID" value="ADF65042"/>
    <property type="gene ID" value="ECL_B080"/>
</dbReference>
<geneLocation type="plasmid" evidence="2 3">
    <name>pECL_B</name>
</geneLocation>
<proteinExistence type="predicted"/>
<dbReference type="KEGG" id="enc:ECL_B080"/>
<keyword evidence="3" id="KW-1185">Reference proteome</keyword>
<feature type="chain" id="PRO_5002606782" evidence="1">
    <location>
        <begin position="20"/>
        <end position="111"/>
    </location>
</feature>
<reference evidence="2 3" key="1">
    <citation type="journal article" date="2010" name="J. Bacteriol.">
        <title>Complete genome sequence of Enterobacter cloacae subsp. cloacae type strain ATCC 13047.</title>
        <authorList>
            <person name="Ren Y."/>
            <person name="Ren Y."/>
            <person name="Zhou Z."/>
            <person name="Guo X."/>
            <person name="Li Y."/>
            <person name="Feng L."/>
            <person name="Wang L."/>
        </authorList>
    </citation>
    <scope>NUCLEOTIDE SEQUENCE [LARGE SCALE GENOMIC DNA]</scope>
    <source>
        <strain evidence="3">ATCC 13047 / DSM 30054 / NBRC 13535 / NCTC 10005 / WDCM 00083 / NCDC 279-56</strain>
        <plasmid evidence="2">pECL_B</plasmid>
    </source>
</reference>
<evidence type="ECO:0000313" key="3">
    <source>
        <dbReference type="Proteomes" id="UP000002363"/>
    </source>
</evidence>